<sequence>MRWVPPPSGGWNDMEGVKSSCLITGRGDSTPASLSLRLLFRSGCVGLIQLALDWELGMIFGNYALRTVRKATDAAPAIFGNTAHVASAKLDTDPVLCCSLGSHFQDLI</sequence>
<protein>
    <submittedName>
        <fullName evidence="1">Uncharacterized protein</fullName>
    </submittedName>
</protein>
<comment type="caution">
    <text evidence="1">The sequence shown here is derived from an EMBL/GenBank/DDBJ whole genome shotgun (WGS) entry which is preliminary data.</text>
</comment>
<dbReference type="EMBL" id="JASNQZ010000015">
    <property type="protein sequence ID" value="KAL0946253.1"/>
    <property type="molecule type" value="Genomic_DNA"/>
</dbReference>
<dbReference type="Proteomes" id="UP001556367">
    <property type="component" value="Unassembled WGS sequence"/>
</dbReference>
<accession>A0ABR3ISJ4</accession>
<gene>
    <name evidence="1" type="ORF">HGRIS_012508</name>
</gene>
<organism evidence="1 2">
    <name type="scientific">Hohenbuehelia grisea</name>
    <dbReference type="NCBI Taxonomy" id="104357"/>
    <lineage>
        <taxon>Eukaryota</taxon>
        <taxon>Fungi</taxon>
        <taxon>Dikarya</taxon>
        <taxon>Basidiomycota</taxon>
        <taxon>Agaricomycotina</taxon>
        <taxon>Agaricomycetes</taxon>
        <taxon>Agaricomycetidae</taxon>
        <taxon>Agaricales</taxon>
        <taxon>Pleurotineae</taxon>
        <taxon>Pleurotaceae</taxon>
        <taxon>Hohenbuehelia</taxon>
    </lineage>
</organism>
<name>A0ABR3ISJ4_9AGAR</name>
<evidence type="ECO:0000313" key="2">
    <source>
        <dbReference type="Proteomes" id="UP001556367"/>
    </source>
</evidence>
<evidence type="ECO:0000313" key="1">
    <source>
        <dbReference type="EMBL" id="KAL0946253.1"/>
    </source>
</evidence>
<keyword evidence="2" id="KW-1185">Reference proteome</keyword>
<reference evidence="2" key="1">
    <citation type="submission" date="2024-06" db="EMBL/GenBank/DDBJ databases">
        <title>Multi-omics analyses provide insights into the biosynthesis of the anticancer antibiotic pleurotin in Hohenbuehelia grisea.</title>
        <authorList>
            <person name="Weaver J.A."/>
            <person name="Alberti F."/>
        </authorList>
    </citation>
    <scope>NUCLEOTIDE SEQUENCE [LARGE SCALE GENOMIC DNA]</scope>
    <source>
        <strain evidence="2">T-177</strain>
    </source>
</reference>
<proteinExistence type="predicted"/>